<dbReference type="PROSITE" id="PS51005">
    <property type="entry name" value="NAC"/>
    <property type="match status" value="1"/>
</dbReference>
<comment type="subcellular location">
    <subcellularLocation>
        <location evidence="1">Nucleus</location>
    </subcellularLocation>
</comment>
<evidence type="ECO:0000259" key="6">
    <source>
        <dbReference type="PROSITE" id="PS51005"/>
    </source>
</evidence>
<name>A0AAD5IWJ8_ACENE</name>
<reference evidence="7" key="1">
    <citation type="journal article" date="2022" name="Plant J.">
        <title>Strategies of tolerance reflected in two North American maple genomes.</title>
        <authorList>
            <person name="McEvoy S.L."/>
            <person name="Sezen U.U."/>
            <person name="Trouern-Trend A."/>
            <person name="McMahon S.M."/>
            <person name="Schaberg P.G."/>
            <person name="Yang J."/>
            <person name="Wegrzyn J.L."/>
            <person name="Swenson N.G."/>
        </authorList>
    </citation>
    <scope>NUCLEOTIDE SEQUENCE</scope>
    <source>
        <strain evidence="7">91603</strain>
    </source>
</reference>
<evidence type="ECO:0000256" key="2">
    <source>
        <dbReference type="ARBA" id="ARBA00023015"/>
    </source>
</evidence>
<feature type="domain" description="NAC" evidence="6">
    <location>
        <begin position="3"/>
        <end position="148"/>
    </location>
</feature>
<keyword evidence="2" id="KW-0805">Transcription regulation</keyword>
<evidence type="ECO:0000313" key="7">
    <source>
        <dbReference type="EMBL" id="KAI9174488.1"/>
    </source>
</evidence>
<keyword evidence="8" id="KW-1185">Reference proteome</keyword>
<reference evidence="7" key="2">
    <citation type="submission" date="2023-02" db="EMBL/GenBank/DDBJ databases">
        <authorList>
            <person name="Swenson N.G."/>
            <person name="Wegrzyn J.L."/>
            <person name="Mcevoy S.L."/>
        </authorList>
    </citation>
    <scope>NUCLEOTIDE SEQUENCE</scope>
    <source>
        <strain evidence="7">91603</strain>
        <tissue evidence="7">Leaf</tissue>
    </source>
</reference>
<dbReference type="Pfam" id="PF02365">
    <property type="entry name" value="NAM"/>
    <property type="match status" value="1"/>
</dbReference>
<sequence length="646" mass="73045">MEKIVGFGFHPTNEQLVGHYLRKKRLNPDYSHPEITEMNINDHEPSELLGDSDASERYLFVALRYTNSKRKLVNRRTRGGTWKATGKKPDVKDKRSKEVIGSKRKLVFYEGPSTRNKNSRTNYVMDELHCKPDPLFKADFVVVRIKIKPDDSCDSSTTSESVISHQLTSDSGDHIAEVSPVESQQLPNNYVSCNNEDYSADIMFSKDSQPLQNHDISPNRISQSLSNHDIPPNIISKPLSHHQIVNREPDLLPNQDISFNRGNQPLPNNTTYFNREVQPLPLDNTSFYTEVQPLSNNNFSSILPHPVTSFNREVQPLSNYNLPSILPLHEKFQPLNYDSSFNREYQPLPHDISSNGESHVVPNYNLSSILPHQDISSNRESQPPLNHSLYPNIEDLVTKITSTEVEPPVPAVWDSPIDYNGLDRNSFYTQQQTQIYLQQQQQVWDSLIDYNGMDQNSSSAQQMQIHLQQGFSHSCDVSDDSNVLNTPLGSEQENYWSNLQRDVQFSEKETGHSHTPDFHSTKPATGAACVYVSSDESALLNGDSSVSNSPLGSEQENNWSNSQWDVPDEFYGKEPVHYPPSAFNLSMPVTETYASLPQLCPNAILIDNPLLYGFSPTTYGEYGFNSMCQPQLYPAIDENISTLTNG</sequence>
<accession>A0AAD5IWJ8</accession>
<dbReference type="Proteomes" id="UP001064489">
    <property type="component" value="Chromosome 8"/>
</dbReference>
<dbReference type="GO" id="GO:0005634">
    <property type="term" value="C:nucleus"/>
    <property type="evidence" value="ECO:0007669"/>
    <property type="project" value="UniProtKB-SubCell"/>
</dbReference>
<dbReference type="Gene3D" id="2.170.150.80">
    <property type="entry name" value="NAC domain"/>
    <property type="match status" value="1"/>
</dbReference>
<proteinExistence type="predicted"/>
<keyword evidence="5" id="KW-0539">Nucleus</keyword>
<gene>
    <name evidence="7" type="ORF">LWI28_018171</name>
</gene>
<evidence type="ECO:0000256" key="1">
    <source>
        <dbReference type="ARBA" id="ARBA00004123"/>
    </source>
</evidence>
<dbReference type="SUPFAM" id="SSF101941">
    <property type="entry name" value="NAC domain"/>
    <property type="match status" value="1"/>
</dbReference>
<dbReference type="InterPro" id="IPR003441">
    <property type="entry name" value="NAC-dom"/>
</dbReference>
<dbReference type="GO" id="GO:0006355">
    <property type="term" value="P:regulation of DNA-templated transcription"/>
    <property type="evidence" value="ECO:0007669"/>
    <property type="project" value="InterPro"/>
</dbReference>
<keyword evidence="4" id="KW-0804">Transcription</keyword>
<keyword evidence="3" id="KW-0238">DNA-binding</keyword>
<organism evidence="7 8">
    <name type="scientific">Acer negundo</name>
    <name type="common">Box elder</name>
    <dbReference type="NCBI Taxonomy" id="4023"/>
    <lineage>
        <taxon>Eukaryota</taxon>
        <taxon>Viridiplantae</taxon>
        <taxon>Streptophyta</taxon>
        <taxon>Embryophyta</taxon>
        <taxon>Tracheophyta</taxon>
        <taxon>Spermatophyta</taxon>
        <taxon>Magnoliopsida</taxon>
        <taxon>eudicotyledons</taxon>
        <taxon>Gunneridae</taxon>
        <taxon>Pentapetalae</taxon>
        <taxon>rosids</taxon>
        <taxon>malvids</taxon>
        <taxon>Sapindales</taxon>
        <taxon>Sapindaceae</taxon>
        <taxon>Hippocastanoideae</taxon>
        <taxon>Acereae</taxon>
        <taxon>Acer</taxon>
    </lineage>
</organism>
<dbReference type="AlphaFoldDB" id="A0AAD5IWJ8"/>
<dbReference type="PANTHER" id="PTHR31989">
    <property type="entry name" value="NAC DOMAIN-CONTAINING PROTEIN 82-RELATED"/>
    <property type="match status" value="1"/>
</dbReference>
<dbReference type="EMBL" id="JAJSOW010000103">
    <property type="protein sequence ID" value="KAI9174488.1"/>
    <property type="molecule type" value="Genomic_DNA"/>
</dbReference>
<evidence type="ECO:0000256" key="3">
    <source>
        <dbReference type="ARBA" id="ARBA00023125"/>
    </source>
</evidence>
<dbReference type="InterPro" id="IPR036093">
    <property type="entry name" value="NAC_dom_sf"/>
</dbReference>
<evidence type="ECO:0000256" key="5">
    <source>
        <dbReference type="ARBA" id="ARBA00023242"/>
    </source>
</evidence>
<dbReference type="GO" id="GO:0003677">
    <property type="term" value="F:DNA binding"/>
    <property type="evidence" value="ECO:0007669"/>
    <property type="project" value="UniProtKB-KW"/>
</dbReference>
<evidence type="ECO:0000256" key="4">
    <source>
        <dbReference type="ARBA" id="ARBA00023163"/>
    </source>
</evidence>
<comment type="caution">
    <text evidence="7">The sequence shown here is derived from an EMBL/GenBank/DDBJ whole genome shotgun (WGS) entry which is preliminary data.</text>
</comment>
<evidence type="ECO:0000313" key="8">
    <source>
        <dbReference type="Proteomes" id="UP001064489"/>
    </source>
</evidence>
<protein>
    <recommendedName>
        <fullName evidence="6">NAC domain-containing protein</fullName>
    </recommendedName>
</protein>